<evidence type="ECO:0000313" key="2">
    <source>
        <dbReference type="EMBL" id="TJY66861.1"/>
    </source>
</evidence>
<dbReference type="RefSeq" id="WP_136820210.1">
    <property type="nucleotide sequence ID" value="NZ_BMJX01000002.1"/>
</dbReference>
<dbReference type="GO" id="GO:0003700">
    <property type="term" value="F:DNA-binding transcription factor activity"/>
    <property type="evidence" value="ECO:0007669"/>
    <property type="project" value="InterPro"/>
</dbReference>
<dbReference type="InterPro" id="IPR000835">
    <property type="entry name" value="HTH_MarR-typ"/>
</dbReference>
<dbReference type="Gene3D" id="1.10.10.10">
    <property type="entry name" value="Winged helix-like DNA-binding domain superfamily/Winged helix DNA-binding domain"/>
    <property type="match status" value="1"/>
</dbReference>
<accession>A0A4U0H559</accession>
<dbReference type="InterPro" id="IPR036388">
    <property type="entry name" value="WH-like_DNA-bd_sf"/>
</dbReference>
<feature type="domain" description="HTH marR-type" evidence="1">
    <location>
        <begin position="1"/>
        <end position="149"/>
    </location>
</feature>
<dbReference type="OrthoDB" id="763883at2"/>
<sequence length="153" mass="17928">MKINELVKVKKFRDEWHKATVNIIYTNNWIIRNLEQRANKKDITLQQFNVLRILRGQYPKAASNNLLKERMINSTPDISRLVDRIVAKGLVMRAKNSKDKRSVDLKITERGLQLLDEIEEDMMLRDLINSNITEQEALQLSNLLDKFHGAKDK</sequence>
<organism evidence="2 3">
    <name type="scientific">Sphingobacterium alkalisoli</name>
    <dbReference type="NCBI Taxonomy" id="1874115"/>
    <lineage>
        <taxon>Bacteria</taxon>
        <taxon>Pseudomonadati</taxon>
        <taxon>Bacteroidota</taxon>
        <taxon>Sphingobacteriia</taxon>
        <taxon>Sphingobacteriales</taxon>
        <taxon>Sphingobacteriaceae</taxon>
        <taxon>Sphingobacterium</taxon>
    </lineage>
</organism>
<protein>
    <submittedName>
        <fullName evidence="2">MarR family transcriptional regulator</fullName>
    </submittedName>
</protein>
<dbReference type="SUPFAM" id="SSF46785">
    <property type="entry name" value="Winged helix' DNA-binding domain"/>
    <property type="match status" value="1"/>
</dbReference>
<dbReference type="InterPro" id="IPR036390">
    <property type="entry name" value="WH_DNA-bd_sf"/>
</dbReference>
<evidence type="ECO:0000259" key="1">
    <source>
        <dbReference type="PROSITE" id="PS50995"/>
    </source>
</evidence>
<reference evidence="2 3" key="1">
    <citation type="submission" date="2019-04" db="EMBL/GenBank/DDBJ databases">
        <title>Sphingobacterium olei sp. nov., isolated from oil-contaminated soil.</title>
        <authorList>
            <person name="Liu B."/>
        </authorList>
    </citation>
    <scope>NUCLEOTIDE SEQUENCE [LARGE SCALE GENOMIC DNA]</scope>
    <source>
        <strain evidence="2 3">Y3L14</strain>
    </source>
</reference>
<evidence type="ECO:0000313" key="3">
    <source>
        <dbReference type="Proteomes" id="UP000309872"/>
    </source>
</evidence>
<dbReference type="SMART" id="SM00347">
    <property type="entry name" value="HTH_MARR"/>
    <property type="match status" value="1"/>
</dbReference>
<dbReference type="GO" id="GO:0006950">
    <property type="term" value="P:response to stress"/>
    <property type="evidence" value="ECO:0007669"/>
    <property type="project" value="TreeGrafter"/>
</dbReference>
<gene>
    <name evidence="2" type="ORF">FAZ19_08115</name>
</gene>
<comment type="caution">
    <text evidence="2">The sequence shown here is derived from an EMBL/GenBank/DDBJ whole genome shotgun (WGS) entry which is preliminary data.</text>
</comment>
<keyword evidence="3" id="KW-1185">Reference proteome</keyword>
<dbReference type="InterPro" id="IPR039422">
    <property type="entry name" value="MarR/SlyA-like"/>
</dbReference>
<dbReference type="Pfam" id="PF01047">
    <property type="entry name" value="MarR"/>
    <property type="match status" value="1"/>
</dbReference>
<dbReference type="Proteomes" id="UP000309872">
    <property type="component" value="Unassembled WGS sequence"/>
</dbReference>
<dbReference type="PANTHER" id="PTHR33164">
    <property type="entry name" value="TRANSCRIPTIONAL REGULATOR, MARR FAMILY"/>
    <property type="match status" value="1"/>
</dbReference>
<proteinExistence type="predicted"/>
<dbReference type="EMBL" id="SUKA01000002">
    <property type="protein sequence ID" value="TJY66861.1"/>
    <property type="molecule type" value="Genomic_DNA"/>
</dbReference>
<dbReference type="PROSITE" id="PS50995">
    <property type="entry name" value="HTH_MARR_2"/>
    <property type="match status" value="1"/>
</dbReference>
<dbReference type="PANTHER" id="PTHR33164:SF43">
    <property type="entry name" value="HTH-TYPE TRANSCRIPTIONAL REPRESSOR YETL"/>
    <property type="match status" value="1"/>
</dbReference>
<name>A0A4U0H559_9SPHI</name>
<dbReference type="PRINTS" id="PR00598">
    <property type="entry name" value="HTHMARR"/>
</dbReference>
<dbReference type="AlphaFoldDB" id="A0A4U0H559"/>